<feature type="region of interest" description="Disordered" evidence="1">
    <location>
        <begin position="1"/>
        <end position="64"/>
    </location>
</feature>
<reference evidence="2" key="1">
    <citation type="submission" date="2018-04" db="EMBL/GenBank/DDBJ databases">
        <title>Transcriptome of Schizaphis graminum biotype I.</title>
        <authorList>
            <person name="Scully E.D."/>
            <person name="Geib S.M."/>
            <person name="Palmer N.A."/>
            <person name="Koch K."/>
            <person name="Bradshaw J."/>
            <person name="Heng-Moss T."/>
            <person name="Sarath G."/>
        </authorList>
    </citation>
    <scope>NUCLEOTIDE SEQUENCE</scope>
</reference>
<dbReference type="AlphaFoldDB" id="A0A2S2NNE7"/>
<sequence length="258" mass="28610">MTVSSIKKNYSKKPNMISTPKNKLPEKTKTISLSSTVKNKESHTSESKQLLKVTDKRSSKDSGSKFIQDKLKQVVLKKGLGDKLSNGNSSPSISKKIFMGKKSSVETTEKSKICNGNKVTPGSTKLINNKVIKNYVLRRKVLNPSKKNITNMLSDGTTSNNVNKFSRLINNTKVIISSNTSSSNLKTTQDSKHSDQLIDFIKTERIGEESKSKSNIVNGQHNPPERPRTSVSEEVKVEPNDELYIINGCNDESFPCTD</sequence>
<feature type="region of interest" description="Disordered" evidence="1">
    <location>
        <begin position="209"/>
        <end position="234"/>
    </location>
</feature>
<gene>
    <name evidence="2" type="ORF">g.135181</name>
</gene>
<proteinExistence type="predicted"/>
<accession>A0A2S2NNE7</accession>
<feature type="compositionally biased region" description="Basic and acidic residues" evidence="1">
    <location>
        <begin position="223"/>
        <end position="234"/>
    </location>
</feature>
<evidence type="ECO:0000313" key="2">
    <source>
        <dbReference type="EMBL" id="MBY18720.1"/>
    </source>
</evidence>
<evidence type="ECO:0000256" key="1">
    <source>
        <dbReference type="SAM" id="MobiDB-lite"/>
    </source>
</evidence>
<feature type="compositionally biased region" description="Basic and acidic residues" evidence="1">
    <location>
        <begin position="53"/>
        <end position="64"/>
    </location>
</feature>
<name>A0A2S2NNE7_SCHGA</name>
<protein>
    <submittedName>
        <fullName evidence="2">Uncharacterized protein</fullName>
    </submittedName>
</protein>
<organism evidence="2">
    <name type="scientific">Schizaphis graminum</name>
    <name type="common">Green bug aphid</name>
    <dbReference type="NCBI Taxonomy" id="13262"/>
    <lineage>
        <taxon>Eukaryota</taxon>
        <taxon>Metazoa</taxon>
        <taxon>Ecdysozoa</taxon>
        <taxon>Arthropoda</taxon>
        <taxon>Hexapoda</taxon>
        <taxon>Insecta</taxon>
        <taxon>Pterygota</taxon>
        <taxon>Neoptera</taxon>
        <taxon>Paraneoptera</taxon>
        <taxon>Hemiptera</taxon>
        <taxon>Sternorrhyncha</taxon>
        <taxon>Aphidomorpha</taxon>
        <taxon>Aphidoidea</taxon>
        <taxon>Aphididae</taxon>
        <taxon>Aphidini</taxon>
        <taxon>Schizaphis</taxon>
    </lineage>
</organism>
<dbReference type="EMBL" id="GGMR01006101">
    <property type="protein sequence ID" value="MBY18720.1"/>
    <property type="molecule type" value="Transcribed_RNA"/>
</dbReference>